<evidence type="ECO:0000313" key="3">
    <source>
        <dbReference type="Proteomes" id="UP000199039"/>
    </source>
</evidence>
<keyword evidence="3" id="KW-1185">Reference proteome</keyword>
<evidence type="ECO:0000313" key="2">
    <source>
        <dbReference type="EMBL" id="SDB87728.1"/>
    </source>
</evidence>
<protein>
    <submittedName>
        <fullName evidence="2">Uncharacterized protein</fullName>
    </submittedName>
</protein>
<feature type="region of interest" description="Disordered" evidence="1">
    <location>
        <begin position="52"/>
        <end position="91"/>
    </location>
</feature>
<dbReference type="AlphaFoldDB" id="A0A1G6H0Q8"/>
<dbReference type="Proteomes" id="UP000199039">
    <property type="component" value="Unassembled WGS sequence"/>
</dbReference>
<accession>A0A1G6H0Q8</accession>
<reference evidence="2 3" key="1">
    <citation type="submission" date="2016-09" db="EMBL/GenBank/DDBJ databases">
        <authorList>
            <person name="Capua I."/>
            <person name="De Benedictis P."/>
            <person name="Joannis T."/>
            <person name="Lombin L.H."/>
            <person name="Cattoli G."/>
        </authorList>
    </citation>
    <scope>NUCLEOTIDE SEQUENCE [LARGE SCALE GENOMIC DNA]</scope>
    <source>
        <strain evidence="2 3">ISLP-3</strain>
    </source>
</reference>
<sequence>MTSGQSSPSAVLRPAASPLPAVARRRVRWAPAAAAVVALLLVGCGDGGPGGIYGSDSPSPSTTGSTTTPTPTTSEASPSATTGPGCTPTEIGAPEDAIFVQVIDVDDDGRPDKAWISGGSGRSFGITTASGATFSTPIVSASPIPAKGVVNKVGADGTPIAIVDVGREALVYSLADCSIHQTMDVKGAPYTFDRGFGDQGTGVGCTAVDGVLQLAGLLATEEGSSWTVTRTFVDLSDNGTLATNGEKTVVATDAAATDPVVVTAQEVSCGDMVAGQDGLVEPEF</sequence>
<organism evidence="2 3">
    <name type="scientific">Sanguibacter gelidistatuariae</name>
    <dbReference type="NCBI Taxonomy" id="1814289"/>
    <lineage>
        <taxon>Bacteria</taxon>
        <taxon>Bacillati</taxon>
        <taxon>Actinomycetota</taxon>
        <taxon>Actinomycetes</taxon>
        <taxon>Micrococcales</taxon>
        <taxon>Sanguibacteraceae</taxon>
        <taxon>Sanguibacter</taxon>
    </lineage>
</organism>
<gene>
    <name evidence="2" type="ORF">SAMN05216410_0623</name>
</gene>
<evidence type="ECO:0000256" key="1">
    <source>
        <dbReference type="SAM" id="MobiDB-lite"/>
    </source>
</evidence>
<dbReference type="OrthoDB" id="4711865at2"/>
<dbReference type="RefSeq" id="WP_139185681.1">
    <property type="nucleotide sequence ID" value="NZ_FMYH01000001.1"/>
</dbReference>
<name>A0A1G6H0Q8_9MICO</name>
<dbReference type="EMBL" id="FMYH01000001">
    <property type="protein sequence ID" value="SDB87728.1"/>
    <property type="molecule type" value="Genomic_DNA"/>
</dbReference>
<proteinExistence type="predicted"/>
<feature type="compositionally biased region" description="Low complexity" evidence="1">
    <location>
        <begin position="54"/>
        <end position="84"/>
    </location>
</feature>